<organism evidence="5 6">
    <name type="scientific">Limimaricola pyoseonensis</name>
    <dbReference type="NCBI Taxonomy" id="521013"/>
    <lineage>
        <taxon>Bacteria</taxon>
        <taxon>Pseudomonadati</taxon>
        <taxon>Pseudomonadota</taxon>
        <taxon>Alphaproteobacteria</taxon>
        <taxon>Rhodobacterales</taxon>
        <taxon>Paracoccaceae</taxon>
        <taxon>Limimaricola</taxon>
    </lineage>
</organism>
<feature type="domain" description="HTH gntR-type" evidence="4">
    <location>
        <begin position="9"/>
        <end position="77"/>
    </location>
</feature>
<dbReference type="GO" id="GO:0003677">
    <property type="term" value="F:DNA binding"/>
    <property type="evidence" value="ECO:0007669"/>
    <property type="project" value="UniProtKB-KW"/>
</dbReference>
<dbReference type="RefSeq" id="WP_090110735.1">
    <property type="nucleotide sequence ID" value="NZ_FNAT01000002.1"/>
</dbReference>
<dbReference type="PROSITE" id="PS50949">
    <property type="entry name" value="HTH_GNTR"/>
    <property type="match status" value="1"/>
</dbReference>
<evidence type="ECO:0000313" key="5">
    <source>
        <dbReference type="EMBL" id="SDE39987.1"/>
    </source>
</evidence>
<evidence type="ECO:0000313" key="6">
    <source>
        <dbReference type="Proteomes" id="UP000198922"/>
    </source>
</evidence>
<dbReference type="SMART" id="SM00866">
    <property type="entry name" value="UTRA"/>
    <property type="match status" value="1"/>
</dbReference>
<dbReference type="CDD" id="cd07377">
    <property type="entry name" value="WHTH_GntR"/>
    <property type="match status" value="1"/>
</dbReference>
<dbReference type="InterPro" id="IPR028978">
    <property type="entry name" value="Chorismate_lyase_/UTRA_dom_sf"/>
</dbReference>
<evidence type="ECO:0000256" key="1">
    <source>
        <dbReference type="ARBA" id="ARBA00023015"/>
    </source>
</evidence>
<dbReference type="SMART" id="SM00345">
    <property type="entry name" value="HTH_GNTR"/>
    <property type="match status" value="1"/>
</dbReference>
<dbReference type="InterPro" id="IPR000524">
    <property type="entry name" value="Tscrpt_reg_HTH_GntR"/>
</dbReference>
<evidence type="ECO:0000259" key="4">
    <source>
        <dbReference type="PROSITE" id="PS50949"/>
    </source>
</evidence>
<proteinExistence type="predicted"/>
<dbReference type="EMBL" id="FNAT01000002">
    <property type="protein sequence ID" value="SDE39987.1"/>
    <property type="molecule type" value="Genomic_DNA"/>
</dbReference>
<dbReference type="Pfam" id="PF07702">
    <property type="entry name" value="UTRA"/>
    <property type="match status" value="1"/>
</dbReference>
<dbReference type="Gene3D" id="3.40.1410.10">
    <property type="entry name" value="Chorismate lyase-like"/>
    <property type="match status" value="1"/>
</dbReference>
<dbReference type="Pfam" id="PF00392">
    <property type="entry name" value="GntR"/>
    <property type="match status" value="1"/>
</dbReference>
<dbReference type="GO" id="GO:0045892">
    <property type="term" value="P:negative regulation of DNA-templated transcription"/>
    <property type="evidence" value="ECO:0007669"/>
    <property type="project" value="TreeGrafter"/>
</dbReference>
<dbReference type="PANTHER" id="PTHR44846:SF1">
    <property type="entry name" value="MANNOSYL-D-GLYCERATE TRANSPORT_METABOLISM SYSTEM REPRESSOR MNGR-RELATED"/>
    <property type="match status" value="1"/>
</dbReference>
<dbReference type="SUPFAM" id="SSF46785">
    <property type="entry name" value="Winged helix' DNA-binding domain"/>
    <property type="match status" value="1"/>
</dbReference>
<dbReference type="GO" id="GO:0003700">
    <property type="term" value="F:DNA-binding transcription factor activity"/>
    <property type="evidence" value="ECO:0007669"/>
    <property type="project" value="InterPro"/>
</dbReference>
<dbReference type="InterPro" id="IPR011663">
    <property type="entry name" value="UTRA"/>
</dbReference>
<sequence>MPAAAPASLPMHQQISELLIREIASGRLVEGERLPPERDFAAQLGTSVRTLRKALAELADKGMLERIQGSGNYVRRNARAESVYSMFRLELPEGGGLPRADVLDLARMQKPADLPAFGTSSEGTRVRRLRYLNQVVIAVEEIWLDGAAGGIDSAKLADSLYLYYKTHLGFWITRAEDRVTMAGVPDWAPAAFGVRPGAPTGYIERLSWAQRPAPVEFSRTWFDTTRAVYVQRLI</sequence>
<dbReference type="PANTHER" id="PTHR44846">
    <property type="entry name" value="MANNOSYL-D-GLYCERATE TRANSPORT/METABOLISM SYSTEM REPRESSOR MNGR-RELATED"/>
    <property type="match status" value="1"/>
</dbReference>
<dbReference type="Gene3D" id="1.10.10.10">
    <property type="entry name" value="Winged helix-like DNA-binding domain superfamily/Winged helix DNA-binding domain"/>
    <property type="match status" value="1"/>
</dbReference>
<evidence type="ECO:0000256" key="3">
    <source>
        <dbReference type="ARBA" id="ARBA00023163"/>
    </source>
</evidence>
<dbReference type="SUPFAM" id="SSF64288">
    <property type="entry name" value="Chorismate lyase-like"/>
    <property type="match status" value="1"/>
</dbReference>
<keyword evidence="6" id="KW-1185">Reference proteome</keyword>
<dbReference type="AlphaFoldDB" id="A0A1G7CKX9"/>
<evidence type="ECO:0000256" key="2">
    <source>
        <dbReference type="ARBA" id="ARBA00023125"/>
    </source>
</evidence>
<dbReference type="STRING" id="521013.SAMN04488567_1544"/>
<protein>
    <submittedName>
        <fullName evidence="5">Transcriptional regulator, GntR family</fullName>
    </submittedName>
</protein>
<dbReference type="InterPro" id="IPR050679">
    <property type="entry name" value="Bact_HTH_transcr_reg"/>
</dbReference>
<reference evidence="6" key="1">
    <citation type="submission" date="2016-10" db="EMBL/GenBank/DDBJ databases">
        <authorList>
            <person name="Varghese N."/>
            <person name="Submissions S."/>
        </authorList>
    </citation>
    <scope>NUCLEOTIDE SEQUENCE [LARGE SCALE GENOMIC DNA]</scope>
    <source>
        <strain evidence="6">DSM 21424</strain>
    </source>
</reference>
<keyword evidence="3" id="KW-0804">Transcription</keyword>
<dbReference type="OrthoDB" id="9794015at2"/>
<gene>
    <name evidence="5" type="ORF">SAMN04488567_1544</name>
</gene>
<accession>A0A1G7CKX9</accession>
<keyword evidence="1" id="KW-0805">Transcription regulation</keyword>
<dbReference type="Proteomes" id="UP000198922">
    <property type="component" value="Unassembled WGS sequence"/>
</dbReference>
<dbReference type="InterPro" id="IPR036388">
    <property type="entry name" value="WH-like_DNA-bd_sf"/>
</dbReference>
<keyword evidence="2" id="KW-0238">DNA-binding</keyword>
<dbReference type="InterPro" id="IPR036390">
    <property type="entry name" value="WH_DNA-bd_sf"/>
</dbReference>
<name>A0A1G7CKX9_9RHOB</name>